<dbReference type="VEuPathDB" id="FungiDB:PADG_01627"/>
<dbReference type="GeneID" id="22581260"/>
<proteinExistence type="predicted"/>
<dbReference type="InParanoid" id="C1G3W1"/>
<dbReference type="Proteomes" id="UP000001628">
    <property type="component" value="Unassembled WGS sequence"/>
</dbReference>
<dbReference type="EMBL" id="KN275958">
    <property type="protein sequence ID" value="EEH45477.2"/>
    <property type="molecule type" value="Genomic_DNA"/>
</dbReference>
<evidence type="ECO:0000313" key="1">
    <source>
        <dbReference type="EMBL" id="EEH45477.2"/>
    </source>
</evidence>
<organism evidence="1 2">
    <name type="scientific">Paracoccidioides brasiliensis (strain Pb18)</name>
    <dbReference type="NCBI Taxonomy" id="502780"/>
    <lineage>
        <taxon>Eukaryota</taxon>
        <taxon>Fungi</taxon>
        <taxon>Dikarya</taxon>
        <taxon>Ascomycota</taxon>
        <taxon>Pezizomycotina</taxon>
        <taxon>Eurotiomycetes</taxon>
        <taxon>Eurotiomycetidae</taxon>
        <taxon>Onygenales</taxon>
        <taxon>Ajellomycetaceae</taxon>
        <taxon>Paracoccidioides</taxon>
    </lineage>
</organism>
<dbReference type="KEGG" id="pbn:PADG_01627"/>
<sequence>MEGETDIRLPSTVFLDRLGLHCDGQMLHSSSRIISNRRCHAEWYVSSSRQRLCGITASGRNTRNTSTGAFVAMGTLSRMSKEW</sequence>
<evidence type="ECO:0000313" key="2">
    <source>
        <dbReference type="Proteomes" id="UP000001628"/>
    </source>
</evidence>
<gene>
    <name evidence="1" type="ORF">PADG_01627</name>
</gene>
<name>C1G3W1_PARBD</name>
<reference evidence="1 2" key="1">
    <citation type="journal article" date="2011" name="PLoS Genet.">
        <title>Comparative genomic analysis of human fungal pathogens causing paracoccidioidomycosis.</title>
        <authorList>
            <person name="Desjardins C.A."/>
            <person name="Champion M.D."/>
            <person name="Holder J.W."/>
            <person name="Muszewska A."/>
            <person name="Goldberg J."/>
            <person name="Bailao A.M."/>
            <person name="Brigido M.M."/>
            <person name="Ferreira M.E."/>
            <person name="Garcia A.M."/>
            <person name="Grynberg M."/>
            <person name="Gujja S."/>
            <person name="Heiman D.I."/>
            <person name="Henn M.R."/>
            <person name="Kodira C.D."/>
            <person name="Leon-Narvaez H."/>
            <person name="Longo L.V."/>
            <person name="Ma L.J."/>
            <person name="Malavazi I."/>
            <person name="Matsuo A.L."/>
            <person name="Morais F.V."/>
            <person name="Pereira M."/>
            <person name="Rodriguez-Brito S."/>
            <person name="Sakthikumar S."/>
            <person name="Salem-Izacc S.M."/>
            <person name="Sykes S.M."/>
            <person name="Teixeira M.M."/>
            <person name="Vallejo M.C."/>
            <person name="Walter M.E."/>
            <person name="Yandava C."/>
            <person name="Young S."/>
            <person name="Zeng Q."/>
            <person name="Zucker J."/>
            <person name="Felipe M.S."/>
            <person name="Goldman G.H."/>
            <person name="Haas B.J."/>
            <person name="McEwen J.G."/>
            <person name="Nino-Vega G."/>
            <person name="Puccia R."/>
            <person name="San-Blas G."/>
            <person name="Soares C.M."/>
            <person name="Birren B.W."/>
            <person name="Cuomo C.A."/>
        </authorList>
    </citation>
    <scope>NUCLEOTIDE SEQUENCE [LARGE SCALE GENOMIC DNA]</scope>
    <source>
        <strain evidence="1 2">Pb18</strain>
    </source>
</reference>
<accession>C1G3W1</accession>
<keyword evidence="2" id="KW-1185">Reference proteome</keyword>
<protein>
    <submittedName>
        <fullName evidence="1">Uncharacterized protein</fullName>
    </submittedName>
</protein>
<dbReference type="HOGENOM" id="CLU_2543214_0_0_1"/>
<dbReference type="RefSeq" id="XP_010757002.1">
    <property type="nucleotide sequence ID" value="XM_010758700.1"/>
</dbReference>
<dbReference type="AlphaFoldDB" id="C1G3W1"/>